<sequence>MWAPTYVDLPPDVICPTIPRVEPDLYTVGTDDLLNLSLNDQPGRITLNAIVSLNFSESSESTPQLHVVAEGGYEIHIEIAPDSDPSSSCYKISFDSEMSVHSLSIFAGDTPLDDSKPTQNVPFFMAVMSAEVTASPGTVSANVTHVGSASSASSSFTLSQPAGPAAASATSNSTPISATNSESSNLNIILPAVLVPFFVLLFGALGAYWCWCRSRRARMAPSAAFRAENPSMASGQPWVPIDEKRALMSE</sequence>
<dbReference type="Proteomes" id="UP000077266">
    <property type="component" value="Unassembled WGS sequence"/>
</dbReference>
<accession>A0A166AKJ8</accession>
<organism evidence="2 3">
    <name type="scientific">Exidia glandulosa HHB12029</name>
    <dbReference type="NCBI Taxonomy" id="1314781"/>
    <lineage>
        <taxon>Eukaryota</taxon>
        <taxon>Fungi</taxon>
        <taxon>Dikarya</taxon>
        <taxon>Basidiomycota</taxon>
        <taxon>Agaricomycotina</taxon>
        <taxon>Agaricomycetes</taxon>
        <taxon>Auriculariales</taxon>
        <taxon>Exidiaceae</taxon>
        <taxon>Exidia</taxon>
    </lineage>
</organism>
<evidence type="ECO:0000256" key="1">
    <source>
        <dbReference type="SAM" id="Phobius"/>
    </source>
</evidence>
<dbReference type="AlphaFoldDB" id="A0A166AKJ8"/>
<keyword evidence="3" id="KW-1185">Reference proteome</keyword>
<name>A0A166AKJ8_EXIGL</name>
<keyword evidence="1" id="KW-0472">Membrane</keyword>
<keyword evidence="1" id="KW-1133">Transmembrane helix</keyword>
<feature type="transmembrane region" description="Helical" evidence="1">
    <location>
        <begin position="188"/>
        <end position="211"/>
    </location>
</feature>
<gene>
    <name evidence="2" type="ORF">EXIGLDRAFT_718003</name>
</gene>
<evidence type="ECO:0000313" key="3">
    <source>
        <dbReference type="Proteomes" id="UP000077266"/>
    </source>
</evidence>
<protein>
    <submittedName>
        <fullName evidence="2">Uncharacterized protein</fullName>
    </submittedName>
</protein>
<dbReference type="InParanoid" id="A0A166AKJ8"/>
<reference evidence="2 3" key="1">
    <citation type="journal article" date="2016" name="Mol. Biol. Evol.">
        <title>Comparative Genomics of Early-Diverging Mushroom-Forming Fungi Provides Insights into the Origins of Lignocellulose Decay Capabilities.</title>
        <authorList>
            <person name="Nagy L.G."/>
            <person name="Riley R."/>
            <person name="Tritt A."/>
            <person name="Adam C."/>
            <person name="Daum C."/>
            <person name="Floudas D."/>
            <person name="Sun H."/>
            <person name="Yadav J.S."/>
            <person name="Pangilinan J."/>
            <person name="Larsson K.H."/>
            <person name="Matsuura K."/>
            <person name="Barry K."/>
            <person name="Labutti K."/>
            <person name="Kuo R."/>
            <person name="Ohm R.A."/>
            <person name="Bhattacharya S.S."/>
            <person name="Shirouzu T."/>
            <person name="Yoshinaga Y."/>
            <person name="Martin F.M."/>
            <person name="Grigoriev I.V."/>
            <person name="Hibbett D.S."/>
        </authorList>
    </citation>
    <scope>NUCLEOTIDE SEQUENCE [LARGE SCALE GENOMIC DNA]</scope>
    <source>
        <strain evidence="2 3">HHB12029</strain>
    </source>
</reference>
<keyword evidence="1" id="KW-0812">Transmembrane</keyword>
<evidence type="ECO:0000313" key="2">
    <source>
        <dbReference type="EMBL" id="KZV92819.1"/>
    </source>
</evidence>
<proteinExistence type="predicted"/>
<dbReference type="EMBL" id="KV426001">
    <property type="protein sequence ID" value="KZV92819.1"/>
    <property type="molecule type" value="Genomic_DNA"/>
</dbReference>